<accession>A0ABW4HD66</accession>
<comment type="caution">
    <text evidence="1">The sequence shown here is derived from an EMBL/GenBank/DDBJ whole genome shotgun (WGS) entry which is preliminary data.</text>
</comment>
<sequence>MDSDEILAIAVLSKKLKTANGLNPKSSVQEIQKKYPGIKVNLNLMMDWEDLHDKKNNFDFVFMTNEDNRIGEYTETQIPASPKRTTAKADWITIR</sequence>
<evidence type="ECO:0000313" key="1">
    <source>
        <dbReference type="EMBL" id="MFD1603035.1"/>
    </source>
</evidence>
<organism evidence="1 2">
    <name type="scientific">Flavobacterium artemisiae</name>
    <dbReference type="NCBI Taxonomy" id="2126556"/>
    <lineage>
        <taxon>Bacteria</taxon>
        <taxon>Pseudomonadati</taxon>
        <taxon>Bacteroidota</taxon>
        <taxon>Flavobacteriia</taxon>
        <taxon>Flavobacteriales</taxon>
        <taxon>Flavobacteriaceae</taxon>
        <taxon>Flavobacterium</taxon>
    </lineage>
</organism>
<proteinExistence type="predicted"/>
<gene>
    <name evidence="1" type="ORF">ACFSC2_09845</name>
</gene>
<dbReference type="Proteomes" id="UP001597138">
    <property type="component" value="Unassembled WGS sequence"/>
</dbReference>
<evidence type="ECO:0000313" key="2">
    <source>
        <dbReference type="Proteomes" id="UP001597138"/>
    </source>
</evidence>
<name>A0ABW4HD66_9FLAO</name>
<keyword evidence="2" id="KW-1185">Reference proteome</keyword>
<dbReference type="EMBL" id="JBHUDZ010000009">
    <property type="protein sequence ID" value="MFD1603035.1"/>
    <property type="molecule type" value="Genomic_DNA"/>
</dbReference>
<protein>
    <submittedName>
        <fullName evidence="1">Uncharacterized protein</fullName>
    </submittedName>
</protein>
<dbReference type="RefSeq" id="WP_379814162.1">
    <property type="nucleotide sequence ID" value="NZ_JBHUDZ010000009.1"/>
</dbReference>
<reference evidence="2" key="1">
    <citation type="journal article" date="2019" name="Int. J. Syst. Evol. Microbiol.">
        <title>The Global Catalogue of Microorganisms (GCM) 10K type strain sequencing project: providing services to taxonomists for standard genome sequencing and annotation.</title>
        <authorList>
            <consortium name="The Broad Institute Genomics Platform"/>
            <consortium name="The Broad Institute Genome Sequencing Center for Infectious Disease"/>
            <person name="Wu L."/>
            <person name="Ma J."/>
        </authorList>
    </citation>
    <scope>NUCLEOTIDE SEQUENCE [LARGE SCALE GENOMIC DNA]</scope>
    <source>
        <strain evidence="2">CCUG 70865</strain>
    </source>
</reference>